<dbReference type="InterPro" id="IPR012337">
    <property type="entry name" value="RNaseH-like_sf"/>
</dbReference>
<dbReference type="Proteomes" id="UP000410492">
    <property type="component" value="Unassembled WGS sequence"/>
</dbReference>
<evidence type="ECO:0000256" key="2">
    <source>
        <dbReference type="ARBA" id="ARBA00022553"/>
    </source>
</evidence>
<dbReference type="Gene3D" id="3.30.420.10">
    <property type="entry name" value="Ribonuclease H-like superfamily/Ribonuclease H"/>
    <property type="match status" value="1"/>
</dbReference>
<evidence type="ECO:0000256" key="12">
    <source>
        <dbReference type="ARBA" id="ARBA00045901"/>
    </source>
</evidence>
<evidence type="ECO:0000256" key="11">
    <source>
        <dbReference type="ARBA" id="ARBA00042761"/>
    </source>
</evidence>
<evidence type="ECO:0000256" key="5">
    <source>
        <dbReference type="ARBA" id="ARBA00022801"/>
    </source>
</evidence>
<dbReference type="GO" id="GO:0006139">
    <property type="term" value="P:nucleobase-containing compound metabolic process"/>
    <property type="evidence" value="ECO:0007669"/>
    <property type="project" value="InterPro"/>
</dbReference>
<feature type="domain" description="3'-5' exonuclease" evidence="14">
    <location>
        <begin position="49"/>
        <end position="235"/>
    </location>
</feature>
<accession>A0A653C9V2</accession>
<dbReference type="FunFam" id="3.30.420.10:FF:000104">
    <property type="entry name" value="Werner Syndrome-like exonuclease"/>
    <property type="match status" value="1"/>
</dbReference>
<dbReference type="GO" id="GO:0003676">
    <property type="term" value="F:nucleic acid binding"/>
    <property type="evidence" value="ECO:0007669"/>
    <property type="project" value="InterPro"/>
</dbReference>
<keyword evidence="3" id="KW-0540">Nuclease</keyword>
<dbReference type="SUPFAM" id="SSF53098">
    <property type="entry name" value="Ribonuclease H-like"/>
    <property type="match status" value="1"/>
</dbReference>
<dbReference type="AlphaFoldDB" id="A0A653C9V2"/>
<comment type="similarity">
    <text evidence="9">Belongs to the WRNexo family.</text>
</comment>
<protein>
    <recommendedName>
        <fullName evidence="10">3'-5' exonuclease</fullName>
    </recommendedName>
    <alternativeName>
        <fullName evidence="11">Werner Syndrome-like exonuclease</fullName>
    </alternativeName>
</protein>
<evidence type="ECO:0000256" key="7">
    <source>
        <dbReference type="ARBA" id="ARBA00022842"/>
    </source>
</evidence>
<evidence type="ECO:0000256" key="9">
    <source>
        <dbReference type="ARBA" id="ARBA00037949"/>
    </source>
</evidence>
<evidence type="ECO:0000256" key="1">
    <source>
        <dbReference type="ARBA" id="ARBA00004123"/>
    </source>
</evidence>
<evidence type="ECO:0000256" key="8">
    <source>
        <dbReference type="ARBA" id="ARBA00023242"/>
    </source>
</evidence>
<evidence type="ECO:0000259" key="14">
    <source>
        <dbReference type="SMART" id="SM00474"/>
    </source>
</evidence>
<keyword evidence="7" id="KW-0460">Magnesium</keyword>
<dbReference type="Pfam" id="PF01612">
    <property type="entry name" value="DNA_pol_A_exo1"/>
    <property type="match status" value="1"/>
</dbReference>
<comment type="subcellular location">
    <subcellularLocation>
        <location evidence="1">Nucleus</location>
    </subcellularLocation>
</comment>
<reference evidence="15 16" key="1">
    <citation type="submission" date="2019-01" db="EMBL/GenBank/DDBJ databases">
        <authorList>
            <person name="Sayadi A."/>
        </authorList>
    </citation>
    <scope>NUCLEOTIDE SEQUENCE [LARGE SCALE GENOMIC DNA]</scope>
</reference>
<comment type="function">
    <text evidence="12">Has exonuclease activity on both single-stranded and duplex templates bearing overhangs, but not blunt ended duplex DNA, and cleaves in a 3'-5' direction. Essential for the formation of DNA replication focal centers. Has an important role in maintaining genome stability.</text>
</comment>
<dbReference type="InterPro" id="IPR036397">
    <property type="entry name" value="RNaseH_sf"/>
</dbReference>
<keyword evidence="5" id="KW-0378">Hydrolase</keyword>
<feature type="compositionally biased region" description="Basic and acidic residues" evidence="13">
    <location>
        <begin position="14"/>
        <end position="26"/>
    </location>
</feature>
<dbReference type="OrthoDB" id="10261556at2759"/>
<name>A0A653C9V2_CALMS</name>
<dbReference type="InterPro" id="IPR051132">
    <property type="entry name" value="3-5_Exonuclease_domain"/>
</dbReference>
<feature type="region of interest" description="Disordered" evidence="13">
    <location>
        <begin position="1"/>
        <end position="26"/>
    </location>
</feature>
<proteinExistence type="inferred from homology"/>
<dbReference type="GO" id="GO:0008408">
    <property type="term" value="F:3'-5' exonuclease activity"/>
    <property type="evidence" value="ECO:0007669"/>
    <property type="project" value="InterPro"/>
</dbReference>
<keyword evidence="6" id="KW-0269">Exonuclease</keyword>
<keyword evidence="4" id="KW-0479">Metal-binding</keyword>
<evidence type="ECO:0000256" key="13">
    <source>
        <dbReference type="SAM" id="MobiDB-lite"/>
    </source>
</evidence>
<sequence>MGSTSSPMKLRRRLTPEEKLENAKKAKIDKETEYKRREARPFLKYPGKVIYHTEMIDVACCSDKLLTKANESADLMIIGFDLEWPFSFQTGPGKVAVIQISPDLTDCYIFHVSNMKNLPKALSEFLAHDKVRLTGNNIKNDVRKLARDFKGFNVEKMIDNCIDLGVMANTILPTTQRWSLEKLVDRLLDLKINKDKKIRQSKWHIIPLSNAQRKYAAIDAYASLLLYRKLLEEKENLKNEENCSNNDY</sequence>
<evidence type="ECO:0000256" key="3">
    <source>
        <dbReference type="ARBA" id="ARBA00022722"/>
    </source>
</evidence>
<evidence type="ECO:0000256" key="10">
    <source>
        <dbReference type="ARBA" id="ARBA00040531"/>
    </source>
</evidence>
<dbReference type="PANTHER" id="PTHR13620:SF109">
    <property type="entry name" value="3'-5' EXONUCLEASE"/>
    <property type="match status" value="1"/>
</dbReference>
<keyword evidence="8" id="KW-0539">Nucleus</keyword>
<dbReference type="PANTHER" id="PTHR13620">
    <property type="entry name" value="3-5 EXONUCLEASE"/>
    <property type="match status" value="1"/>
</dbReference>
<dbReference type="EMBL" id="CAACVG010007221">
    <property type="protein sequence ID" value="VEN44214.1"/>
    <property type="molecule type" value="Genomic_DNA"/>
</dbReference>
<dbReference type="InterPro" id="IPR002562">
    <property type="entry name" value="3'-5'_exonuclease_dom"/>
</dbReference>
<evidence type="ECO:0000313" key="15">
    <source>
        <dbReference type="EMBL" id="VEN44214.1"/>
    </source>
</evidence>
<evidence type="ECO:0000313" key="16">
    <source>
        <dbReference type="Proteomes" id="UP000410492"/>
    </source>
</evidence>
<evidence type="ECO:0000256" key="6">
    <source>
        <dbReference type="ARBA" id="ARBA00022839"/>
    </source>
</evidence>
<dbReference type="SMART" id="SM00474">
    <property type="entry name" value="35EXOc"/>
    <property type="match status" value="1"/>
</dbReference>
<gene>
    <name evidence="15" type="ORF">CALMAC_LOCUS7100</name>
</gene>
<dbReference type="GO" id="GO:0046872">
    <property type="term" value="F:metal ion binding"/>
    <property type="evidence" value="ECO:0007669"/>
    <property type="project" value="UniProtKB-KW"/>
</dbReference>
<organism evidence="15 16">
    <name type="scientific">Callosobruchus maculatus</name>
    <name type="common">Southern cowpea weevil</name>
    <name type="synonym">Pulse bruchid</name>
    <dbReference type="NCBI Taxonomy" id="64391"/>
    <lineage>
        <taxon>Eukaryota</taxon>
        <taxon>Metazoa</taxon>
        <taxon>Ecdysozoa</taxon>
        <taxon>Arthropoda</taxon>
        <taxon>Hexapoda</taxon>
        <taxon>Insecta</taxon>
        <taxon>Pterygota</taxon>
        <taxon>Neoptera</taxon>
        <taxon>Endopterygota</taxon>
        <taxon>Coleoptera</taxon>
        <taxon>Polyphaga</taxon>
        <taxon>Cucujiformia</taxon>
        <taxon>Chrysomeloidea</taxon>
        <taxon>Chrysomelidae</taxon>
        <taxon>Bruchinae</taxon>
        <taxon>Bruchini</taxon>
        <taxon>Callosobruchus</taxon>
    </lineage>
</organism>
<evidence type="ECO:0000256" key="4">
    <source>
        <dbReference type="ARBA" id="ARBA00022723"/>
    </source>
</evidence>
<dbReference type="GO" id="GO:0005634">
    <property type="term" value="C:nucleus"/>
    <property type="evidence" value="ECO:0007669"/>
    <property type="project" value="UniProtKB-SubCell"/>
</dbReference>
<dbReference type="CDD" id="cd06141">
    <property type="entry name" value="WRN_exo"/>
    <property type="match status" value="1"/>
</dbReference>
<keyword evidence="2" id="KW-0597">Phosphoprotein</keyword>
<keyword evidence="16" id="KW-1185">Reference proteome</keyword>